<dbReference type="EMBL" id="CR522870">
    <property type="protein sequence ID" value="CAG36789.1"/>
    <property type="molecule type" value="Genomic_DNA"/>
</dbReference>
<gene>
    <name evidence="2" type="ordered locus">DP2060</name>
</gene>
<reference evidence="3" key="1">
    <citation type="journal article" date="2004" name="Environ. Microbiol.">
        <title>The genome of Desulfotalea psychrophila, a sulfate-reducing bacterium from permanently cold Arctic sediments.</title>
        <authorList>
            <person name="Rabus R."/>
            <person name="Ruepp A."/>
            <person name="Frickey T."/>
            <person name="Rattei T."/>
            <person name="Fartmann B."/>
            <person name="Stark M."/>
            <person name="Bauer M."/>
            <person name="Zibat A."/>
            <person name="Lombardot T."/>
            <person name="Becker I."/>
            <person name="Amann J."/>
            <person name="Gellner K."/>
            <person name="Teeling H."/>
            <person name="Leuschner W.D."/>
            <person name="Gloeckner F.-O."/>
            <person name="Lupas A.N."/>
            <person name="Amann R."/>
            <person name="Klenk H.-P."/>
        </authorList>
    </citation>
    <scope>NUCLEOTIDE SEQUENCE [LARGE SCALE GENOMIC DNA]</scope>
    <source>
        <strain evidence="3">DSM 12343 / LSv54</strain>
    </source>
</reference>
<proteinExistence type="predicted"/>
<evidence type="ECO:0000313" key="3">
    <source>
        <dbReference type="Proteomes" id="UP000000602"/>
    </source>
</evidence>
<dbReference type="HOGENOM" id="CLU_2408504_0_0_7"/>
<dbReference type="AlphaFoldDB" id="Q6ALI6"/>
<feature type="region of interest" description="Disordered" evidence="1">
    <location>
        <begin position="63"/>
        <end position="92"/>
    </location>
</feature>
<keyword evidence="3" id="KW-1185">Reference proteome</keyword>
<accession>Q6ALI6</accession>
<organism evidence="2 3">
    <name type="scientific">Desulfotalea psychrophila (strain LSv54 / DSM 12343)</name>
    <dbReference type="NCBI Taxonomy" id="177439"/>
    <lineage>
        <taxon>Bacteria</taxon>
        <taxon>Pseudomonadati</taxon>
        <taxon>Thermodesulfobacteriota</taxon>
        <taxon>Desulfobulbia</taxon>
        <taxon>Desulfobulbales</taxon>
        <taxon>Desulfocapsaceae</taxon>
        <taxon>Desulfotalea</taxon>
    </lineage>
</organism>
<dbReference type="Proteomes" id="UP000000602">
    <property type="component" value="Chromosome"/>
</dbReference>
<evidence type="ECO:0000256" key="1">
    <source>
        <dbReference type="SAM" id="MobiDB-lite"/>
    </source>
</evidence>
<feature type="compositionally biased region" description="Polar residues" evidence="1">
    <location>
        <begin position="63"/>
        <end position="72"/>
    </location>
</feature>
<name>Q6ALI6_DESPS</name>
<dbReference type="KEGG" id="dps:DP2060"/>
<sequence length="92" mass="10582">MDHGLFSKLLKVNIIIHLFYSKGVELHRTERYFIKITNWHHDPRSSFPGLMVVTGSWLASHTGQRGKQQHSPLCTPCRPGSVANPHSRFSFR</sequence>
<evidence type="ECO:0000313" key="2">
    <source>
        <dbReference type="EMBL" id="CAG36789.1"/>
    </source>
</evidence>
<protein>
    <submittedName>
        <fullName evidence="2">Uncharacterized protein</fullName>
    </submittedName>
</protein>